<dbReference type="Proteomes" id="UP000311919">
    <property type="component" value="Unassembled WGS sequence"/>
</dbReference>
<evidence type="ECO:0000313" key="8">
    <source>
        <dbReference type="EMBL" id="TNN16830.1"/>
    </source>
</evidence>
<evidence type="ECO:0000256" key="3">
    <source>
        <dbReference type="ARBA" id="ARBA00023212"/>
    </source>
</evidence>
<dbReference type="Pfam" id="PF10629">
    <property type="entry name" value="CMI2B-like"/>
    <property type="match status" value="1"/>
</dbReference>
<keyword evidence="9" id="KW-1185">Reference proteome</keyword>
<dbReference type="OrthoDB" id="8181742at2759"/>
<sequence>MTQIQIGLLSGDLKTTHKATFIPPRLMPGYRGHCPSEKFDYGQTYGAYTCKRFQDYRSTVLQSSKTPYKNEGSFASFYSNDPENLLYNRIKDRGRYDGRFYCQLYNKDDRRSNEIGNFELAVQEHRKYYLDKTGTKKPVDEFLIPLSNEQFLRDKYLF</sequence>
<keyword evidence="2" id="KW-0963">Cytoplasm</keyword>
<dbReference type="PANTHER" id="PTHR34924:SF1">
    <property type="entry name" value="PROTEIN FAM166C"/>
    <property type="match status" value="1"/>
</dbReference>
<evidence type="ECO:0000256" key="1">
    <source>
        <dbReference type="ARBA" id="ARBA00004430"/>
    </source>
</evidence>
<organism evidence="8 9">
    <name type="scientific">Schistosoma japonicum</name>
    <name type="common">Blood fluke</name>
    <dbReference type="NCBI Taxonomy" id="6182"/>
    <lineage>
        <taxon>Eukaryota</taxon>
        <taxon>Metazoa</taxon>
        <taxon>Spiralia</taxon>
        <taxon>Lophotrochozoa</taxon>
        <taxon>Platyhelminthes</taxon>
        <taxon>Trematoda</taxon>
        <taxon>Digenea</taxon>
        <taxon>Strigeidida</taxon>
        <taxon>Schistosomatoidea</taxon>
        <taxon>Schistosomatidae</taxon>
        <taxon>Schistosoma</taxon>
    </lineage>
</organism>
<evidence type="ECO:0000256" key="6">
    <source>
        <dbReference type="ARBA" id="ARBA00041160"/>
    </source>
</evidence>
<gene>
    <name evidence="8" type="ORF">EWB00_000164</name>
</gene>
<evidence type="ECO:0000259" key="7">
    <source>
        <dbReference type="Pfam" id="PF10629"/>
    </source>
</evidence>
<dbReference type="InterPro" id="IPR052329">
    <property type="entry name" value="CIMIP2C"/>
</dbReference>
<evidence type="ECO:0000256" key="2">
    <source>
        <dbReference type="ARBA" id="ARBA00022490"/>
    </source>
</evidence>
<dbReference type="AlphaFoldDB" id="A0A4Z2DKZ0"/>
<dbReference type="EMBL" id="SKCS01000105">
    <property type="protein sequence ID" value="TNN16830.1"/>
    <property type="molecule type" value="Genomic_DNA"/>
</dbReference>
<evidence type="ECO:0000256" key="4">
    <source>
        <dbReference type="ARBA" id="ARBA00023273"/>
    </source>
</evidence>
<reference evidence="8 9" key="1">
    <citation type="submission" date="2019-03" db="EMBL/GenBank/DDBJ databases">
        <title>An improved genome assembly of the fluke Schistosoma japonicum.</title>
        <authorList>
            <person name="Hu W."/>
            <person name="Luo F."/>
            <person name="Yin M."/>
            <person name="Mo X."/>
            <person name="Sun C."/>
            <person name="Wu Q."/>
            <person name="Zhu B."/>
            <person name="Xiang M."/>
            <person name="Wang J."/>
            <person name="Wang Y."/>
            <person name="Zhang T."/>
            <person name="Xu B."/>
            <person name="Zheng H."/>
            <person name="Feng Z."/>
        </authorList>
    </citation>
    <scope>NUCLEOTIDE SEQUENCE [LARGE SCALE GENOMIC DNA]</scope>
    <source>
        <strain evidence="8">HuSjv2</strain>
        <tissue evidence="8">Worms</tissue>
    </source>
</reference>
<protein>
    <recommendedName>
        <fullName evidence="6">Ciliary microtubule inner protein 2C</fullName>
    </recommendedName>
</protein>
<evidence type="ECO:0000313" key="9">
    <source>
        <dbReference type="Proteomes" id="UP000311919"/>
    </source>
</evidence>
<comment type="subcellular location">
    <subcellularLocation>
        <location evidence="1">Cytoplasm</location>
        <location evidence="1">Cytoskeleton</location>
        <location evidence="1">Cilium axoneme</location>
    </subcellularLocation>
</comment>
<name>A0A4Z2DKZ0_SCHJA</name>
<dbReference type="PANTHER" id="PTHR34924">
    <property type="entry name" value="UPF0573 PROTEIN C2ORF70"/>
    <property type="match status" value="1"/>
</dbReference>
<dbReference type="GO" id="GO:0015630">
    <property type="term" value="C:microtubule cytoskeleton"/>
    <property type="evidence" value="ECO:0007669"/>
    <property type="project" value="UniProtKB-ARBA"/>
</dbReference>
<dbReference type="GO" id="GO:0005930">
    <property type="term" value="C:axoneme"/>
    <property type="evidence" value="ECO:0007669"/>
    <property type="project" value="UniProtKB-SubCell"/>
</dbReference>
<evidence type="ECO:0000256" key="5">
    <source>
        <dbReference type="ARBA" id="ARBA00035661"/>
    </source>
</evidence>
<dbReference type="InterPro" id="IPR018902">
    <property type="entry name" value="CMI2A-C-like_dom"/>
</dbReference>
<comment type="similarity">
    <text evidence="5">Belongs to the CIMIP2 family.</text>
</comment>
<proteinExistence type="inferred from homology"/>
<comment type="caution">
    <text evidence="8">The sequence shown here is derived from an EMBL/GenBank/DDBJ whole genome shotgun (WGS) entry which is preliminary data.</text>
</comment>
<keyword evidence="4" id="KW-0966">Cell projection</keyword>
<accession>A0A4Z2DKZ0</accession>
<keyword evidence="3" id="KW-0206">Cytoskeleton</keyword>
<feature type="domain" description="Ciliary microtubule inner protein 2A-C-like" evidence="7">
    <location>
        <begin position="23"/>
        <end position="89"/>
    </location>
</feature>